<dbReference type="InterPro" id="IPR050534">
    <property type="entry name" value="Coronavir_polyprotein_1ab"/>
</dbReference>
<dbReference type="SUPFAM" id="SSF52540">
    <property type="entry name" value="P-loop containing nucleoside triphosphate hydrolases"/>
    <property type="match status" value="1"/>
</dbReference>
<comment type="similarity">
    <text evidence="1">Belongs to the DNA2/NAM7 helicase family.</text>
</comment>
<gene>
    <name evidence="7" type="ORF">SNE25_22615</name>
</gene>
<dbReference type="InterPro" id="IPR027417">
    <property type="entry name" value="P-loop_NTPase"/>
</dbReference>
<evidence type="ECO:0000256" key="1">
    <source>
        <dbReference type="ARBA" id="ARBA00007913"/>
    </source>
</evidence>
<organism evidence="7 8">
    <name type="scientific">Mucilaginibacter sabulilitoris</name>
    <dbReference type="NCBI Taxonomy" id="1173583"/>
    <lineage>
        <taxon>Bacteria</taxon>
        <taxon>Pseudomonadati</taxon>
        <taxon>Bacteroidota</taxon>
        <taxon>Sphingobacteriia</taxon>
        <taxon>Sphingobacteriales</taxon>
        <taxon>Sphingobacteriaceae</taxon>
        <taxon>Mucilaginibacter</taxon>
    </lineage>
</organism>
<dbReference type="RefSeq" id="WP_321561284.1">
    <property type="nucleotide sequence ID" value="NZ_CP139558.1"/>
</dbReference>
<name>A0ABZ0TIT9_9SPHI</name>
<dbReference type="Pfam" id="PF13087">
    <property type="entry name" value="AAA_12"/>
    <property type="match status" value="1"/>
</dbReference>
<dbReference type="InterPro" id="IPR041679">
    <property type="entry name" value="DNA2/NAM7-like_C"/>
</dbReference>
<dbReference type="Proteomes" id="UP001324380">
    <property type="component" value="Chromosome"/>
</dbReference>
<evidence type="ECO:0000256" key="4">
    <source>
        <dbReference type="ARBA" id="ARBA00022806"/>
    </source>
</evidence>
<dbReference type="InterPro" id="IPR041677">
    <property type="entry name" value="DNA2/NAM7_AAA_11"/>
</dbReference>
<evidence type="ECO:0000313" key="8">
    <source>
        <dbReference type="Proteomes" id="UP001324380"/>
    </source>
</evidence>
<proteinExistence type="inferred from homology"/>
<evidence type="ECO:0000313" key="7">
    <source>
        <dbReference type="EMBL" id="WPU92118.1"/>
    </source>
</evidence>
<dbReference type="PANTHER" id="PTHR43788:SF8">
    <property type="entry name" value="DNA-BINDING PROTEIN SMUBP-2"/>
    <property type="match status" value="1"/>
</dbReference>
<reference evidence="7 8" key="1">
    <citation type="submission" date="2023-11" db="EMBL/GenBank/DDBJ databases">
        <title>Analysis of the Genomes of Mucilaginibacter gossypii cycad 4 and M. sabulilitoris SNA2: microbes with the potential for plant growth promotion.</title>
        <authorList>
            <person name="Hirsch A.M."/>
            <person name="Humm E."/>
            <person name="Rubbi M."/>
            <person name="Del Vecchio G."/>
            <person name="Ha S.M."/>
            <person name="Pellegrini M."/>
            <person name="Gunsalus R.P."/>
        </authorList>
    </citation>
    <scope>NUCLEOTIDE SEQUENCE [LARGE SCALE GENOMIC DNA]</scope>
    <source>
        <strain evidence="7 8">SNA2</strain>
    </source>
</reference>
<dbReference type="PANTHER" id="PTHR43788">
    <property type="entry name" value="DNA2/NAM7 HELICASE FAMILY MEMBER"/>
    <property type="match status" value="1"/>
</dbReference>
<accession>A0ABZ0TIT9</accession>
<keyword evidence="8" id="KW-1185">Reference proteome</keyword>
<evidence type="ECO:0000259" key="6">
    <source>
        <dbReference type="SMART" id="SM00382"/>
    </source>
</evidence>
<sequence length="631" mass="70644">MDYFKKLLDLLNKEKEEDRNAYLKLTENTSAADRRLQGLSWYPIAIRGTEPGRGDYINVEVERTTHRDMAHQFRFGVPAALFSNHDPKNDRVEGIITYQGGDRLKITLYTEELPDWSRDGKLGIDLLFDNNSYDEMQKALKQASALVAKPQEGRLINILTGEKSPVFSTIPPLSVPGLNVPQTEAVQKIVSAQDLAIVHGPPGTGKTTTLVQAIKALFQQHQKQILVVAPSNTAVDLLSEKLTDEGLNVLRIGNPARVSEKLFSLTLDSKMAEHRDNKEVKKLKKQASAYKDMAHKYKRSFGKAERDQRKALFNEAHKIMKDVANTEQFIIDDLVAKAQVITATLVGANHYTVRDVQFDTVVIDEAGQALEPACWIPMLKAQKVILAGDHCQLPPTIKSAEAARNGLSTTLLEKCVALHPEAVVLLDEQYRMNEAIMGFSSGVFYHNKLRAHTSVAQRLLFPDDKPVSFIDTAGCGYDEQQEGTSLANPEEAVFLLKHLNILINNLNKFNDFPTIAIIAPYKEQIRVLNELLAANPELVKYSNYISVNTVDSFQGQERDVVYISMTRSNAEGEIGFLSDIRRMNVALTRAKKKLVVIGDSSTLTRLPFYADFIDYTERLNTYESAWTYAGD</sequence>
<dbReference type="Pfam" id="PF13086">
    <property type="entry name" value="AAA_11"/>
    <property type="match status" value="1"/>
</dbReference>
<dbReference type="Gene3D" id="2.40.30.270">
    <property type="match status" value="1"/>
</dbReference>
<keyword evidence="2" id="KW-0547">Nucleotide-binding</keyword>
<dbReference type="Gene3D" id="3.40.50.300">
    <property type="entry name" value="P-loop containing nucleotide triphosphate hydrolases"/>
    <property type="match status" value="2"/>
</dbReference>
<dbReference type="CDD" id="cd18808">
    <property type="entry name" value="SF1_C_Upf1"/>
    <property type="match status" value="1"/>
</dbReference>
<dbReference type="InterPro" id="IPR047187">
    <property type="entry name" value="SF1_C_Upf1"/>
</dbReference>
<dbReference type="EMBL" id="CP139558">
    <property type="protein sequence ID" value="WPU92118.1"/>
    <property type="molecule type" value="Genomic_DNA"/>
</dbReference>
<keyword evidence="3" id="KW-0378">Hydrolase</keyword>
<keyword evidence="5" id="KW-0067">ATP-binding</keyword>
<evidence type="ECO:0000256" key="2">
    <source>
        <dbReference type="ARBA" id="ARBA00022741"/>
    </source>
</evidence>
<protein>
    <submittedName>
        <fullName evidence="7">AAA domain-containing protein</fullName>
    </submittedName>
</protein>
<evidence type="ECO:0000256" key="3">
    <source>
        <dbReference type="ARBA" id="ARBA00022801"/>
    </source>
</evidence>
<feature type="domain" description="AAA+ ATPase" evidence="6">
    <location>
        <begin position="192"/>
        <end position="418"/>
    </location>
</feature>
<evidence type="ECO:0000256" key="5">
    <source>
        <dbReference type="ARBA" id="ARBA00022840"/>
    </source>
</evidence>
<dbReference type="InterPro" id="IPR003593">
    <property type="entry name" value="AAA+_ATPase"/>
</dbReference>
<keyword evidence="4" id="KW-0347">Helicase</keyword>
<dbReference type="SMART" id="SM00382">
    <property type="entry name" value="AAA"/>
    <property type="match status" value="1"/>
</dbReference>